<organism evidence="3">
    <name type="scientific">marine sediment metagenome</name>
    <dbReference type="NCBI Taxonomy" id="412755"/>
    <lineage>
        <taxon>unclassified sequences</taxon>
        <taxon>metagenomes</taxon>
        <taxon>ecological metagenomes</taxon>
    </lineage>
</organism>
<keyword evidence="1" id="KW-1133">Transmembrane helix</keyword>
<proteinExistence type="predicted"/>
<dbReference type="PANTHER" id="PTHR43122">
    <property type="entry name" value="FERREDOXIN SUBUNIT OF PYRUVATE:FLAVODOXIN OXIDOREDUCTASE-RELATED"/>
    <property type="match status" value="1"/>
</dbReference>
<feature type="domain" description="4Fe-4S ferredoxin-type" evidence="2">
    <location>
        <begin position="155"/>
        <end position="184"/>
    </location>
</feature>
<accession>A0A0F9JEW5</accession>
<evidence type="ECO:0000259" key="2">
    <source>
        <dbReference type="PROSITE" id="PS51379"/>
    </source>
</evidence>
<dbReference type="EMBL" id="LAZR01010184">
    <property type="protein sequence ID" value="KKM68349.1"/>
    <property type="molecule type" value="Genomic_DNA"/>
</dbReference>
<keyword evidence="1" id="KW-0472">Membrane</keyword>
<comment type="caution">
    <text evidence="3">The sequence shown here is derived from an EMBL/GenBank/DDBJ whole genome shotgun (WGS) entry which is preliminary data.</text>
</comment>
<sequence>LLTCSIKNMFGTVILGNKSRIHFMFPNNVLFNAALADVYSVSQPQLTIIDGYYCQEGNGPTAGDVVKLDLVIAGYDPVALDTVVCNIIGFDTKEVLHIAKAEQKGLGSSDITKQKFLGESLLSVKRNFKKPKNQIYIFQLFKFLYEQVIKRVFIQVIEFDLSKCKLCAICWKNCPAQALSPPKELKRGYAPEWDKESCIKCYCCAEFCPHEAINFRINKRKIFLKFFILALILGISQISLFLMLSLANI</sequence>
<dbReference type="Gene3D" id="3.30.70.20">
    <property type="match status" value="1"/>
</dbReference>
<name>A0A0F9JEW5_9ZZZZ</name>
<dbReference type="Pfam" id="PF04015">
    <property type="entry name" value="DUF362"/>
    <property type="match status" value="1"/>
</dbReference>
<dbReference type="SUPFAM" id="SSF54862">
    <property type="entry name" value="4Fe-4S ferredoxins"/>
    <property type="match status" value="1"/>
</dbReference>
<dbReference type="PROSITE" id="PS00198">
    <property type="entry name" value="4FE4S_FER_1"/>
    <property type="match status" value="1"/>
</dbReference>
<keyword evidence="1" id="KW-0812">Transmembrane</keyword>
<dbReference type="InterPro" id="IPR017896">
    <property type="entry name" value="4Fe4S_Fe-S-bd"/>
</dbReference>
<feature type="non-terminal residue" evidence="3">
    <location>
        <position position="1"/>
    </location>
</feature>
<protein>
    <recommendedName>
        <fullName evidence="2">4Fe-4S ferredoxin-type domain-containing protein</fullName>
    </recommendedName>
</protein>
<feature type="transmembrane region" description="Helical" evidence="1">
    <location>
        <begin position="226"/>
        <end position="247"/>
    </location>
</feature>
<reference evidence="3" key="1">
    <citation type="journal article" date="2015" name="Nature">
        <title>Complex archaea that bridge the gap between prokaryotes and eukaryotes.</title>
        <authorList>
            <person name="Spang A."/>
            <person name="Saw J.H."/>
            <person name="Jorgensen S.L."/>
            <person name="Zaremba-Niedzwiedzka K."/>
            <person name="Martijn J."/>
            <person name="Lind A.E."/>
            <person name="van Eijk R."/>
            <person name="Schleper C."/>
            <person name="Guy L."/>
            <person name="Ettema T.J."/>
        </authorList>
    </citation>
    <scope>NUCLEOTIDE SEQUENCE</scope>
</reference>
<evidence type="ECO:0000313" key="3">
    <source>
        <dbReference type="EMBL" id="KKM68349.1"/>
    </source>
</evidence>
<dbReference type="InterPro" id="IPR007160">
    <property type="entry name" value="DUF362"/>
</dbReference>
<gene>
    <name evidence="3" type="ORF">LCGC14_1461800</name>
</gene>
<dbReference type="PANTHER" id="PTHR43122:SF1">
    <property type="entry name" value="IRON-SULFUR-BINDING PROTEIN"/>
    <property type="match status" value="1"/>
</dbReference>
<dbReference type="InterPro" id="IPR017900">
    <property type="entry name" value="4Fe4S_Fe_S_CS"/>
</dbReference>
<feature type="domain" description="4Fe-4S ferredoxin-type" evidence="2">
    <location>
        <begin position="189"/>
        <end position="218"/>
    </location>
</feature>
<evidence type="ECO:0000256" key="1">
    <source>
        <dbReference type="SAM" id="Phobius"/>
    </source>
</evidence>
<dbReference type="PROSITE" id="PS51379">
    <property type="entry name" value="4FE4S_FER_2"/>
    <property type="match status" value="2"/>
</dbReference>
<dbReference type="Pfam" id="PF13237">
    <property type="entry name" value="Fer4_10"/>
    <property type="match status" value="1"/>
</dbReference>
<dbReference type="AlphaFoldDB" id="A0A0F9JEW5"/>